<dbReference type="SUPFAM" id="SSF81301">
    <property type="entry name" value="Nucleotidyltransferase"/>
    <property type="match status" value="1"/>
</dbReference>
<dbReference type="Gene3D" id="3.30.460.10">
    <property type="entry name" value="Beta Polymerase, domain 2"/>
    <property type="match status" value="1"/>
</dbReference>
<dbReference type="AlphaFoldDB" id="Q555M2"/>
<evidence type="ECO:0000313" key="2">
    <source>
        <dbReference type="Proteomes" id="UP000002195"/>
    </source>
</evidence>
<accession>Q555M2</accession>
<dbReference type="GeneID" id="8619474"/>
<dbReference type="EMBL" id="AAFI02000012">
    <property type="protein sequence ID" value="EAL70243.1"/>
    <property type="molecule type" value="Genomic_DNA"/>
</dbReference>
<organism evidence="1 2">
    <name type="scientific">Dictyostelium discoideum</name>
    <name type="common">Social amoeba</name>
    <dbReference type="NCBI Taxonomy" id="44689"/>
    <lineage>
        <taxon>Eukaryota</taxon>
        <taxon>Amoebozoa</taxon>
        <taxon>Evosea</taxon>
        <taxon>Eumycetozoa</taxon>
        <taxon>Dictyostelia</taxon>
        <taxon>Dictyosteliales</taxon>
        <taxon>Dictyosteliaceae</taxon>
        <taxon>Dictyostelium</taxon>
    </lineage>
</organism>
<dbReference type="PaxDb" id="44689-DDB0203248"/>
<dbReference type="Proteomes" id="UP000002195">
    <property type="component" value="Unassembled WGS sequence"/>
</dbReference>
<name>Q555M2_DICDI</name>
<dbReference type="KEGG" id="ddi:DDB_G0274701"/>
<dbReference type="HOGENOM" id="CLU_1064611_0_0_1"/>
<proteinExistence type="predicted"/>
<keyword evidence="2" id="KW-1185">Reference proteome</keyword>
<dbReference type="SMR" id="Q555M2"/>
<dbReference type="dictyBase" id="DDB_G0274701"/>
<dbReference type="VEuPathDB" id="AmoebaDB:DDB_G0274701"/>
<comment type="caution">
    <text evidence="1">The sequence shown here is derived from an EMBL/GenBank/DDBJ whole genome shotgun (WGS) entry which is preliminary data.</text>
</comment>
<sequence length="274" mass="31950">MIPIKHQNFIKEIIELLKNDSRFECLLGAGSMINDEMDEHSDLDLMLVVKKEEFSEIMLKRKEFAIKLNGYLSGFTGEHVGEPRLLICLYERDNENNQNDLLLHVDLKFITFDSMIKELIEMPVVLWENGDNNNNNNSSIKDLIKNSNVKWPNKEPQWFEDRIWIWIHYCLTKIQRGELFEAIGTLSWIRDQVLGPMSNRRIGLNQRGVRKLELISEPISTLLKTTIPSNIDKSSLYESCNNCITIYINLRNDYPPNNIIKNMPSVLNKILNNI</sequence>
<dbReference type="InParanoid" id="Q555M2"/>
<dbReference type="RefSeq" id="XP_644044.1">
    <property type="nucleotide sequence ID" value="XM_638952.1"/>
</dbReference>
<reference evidence="1 2" key="1">
    <citation type="journal article" date="2005" name="Nature">
        <title>The genome of the social amoeba Dictyostelium discoideum.</title>
        <authorList>
            <consortium name="The Dictyostelium discoideum Sequencing Consortium"/>
            <person name="Eichinger L."/>
            <person name="Pachebat J.A."/>
            <person name="Glockner G."/>
            <person name="Rajandream M.A."/>
            <person name="Sucgang R."/>
            <person name="Berriman M."/>
            <person name="Song J."/>
            <person name="Olsen R."/>
            <person name="Szafranski K."/>
            <person name="Xu Q."/>
            <person name="Tunggal B."/>
            <person name="Kummerfeld S."/>
            <person name="Madera M."/>
            <person name="Konfortov B.A."/>
            <person name="Rivero F."/>
            <person name="Bankier A.T."/>
            <person name="Lehmann R."/>
            <person name="Hamlin N."/>
            <person name="Davies R."/>
            <person name="Gaudet P."/>
            <person name="Fey P."/>
            <person name="Pilcher K."/>
            <person name="Chen G."/>
            <person name="Saunders D."/>
            <person name="Sodergren E."/>
            <person name="Davis P."/>
            <person name="Kerhornou A."/>
            <person name="Nie X."/>
            <person name="Hall N."/>
            <person name="Anjard C."/>
            <person name="Hemphill L."/>
            <person name="Bason N."/>
            <person name="Farbrother P."/>
            <person name="Desany B."/>
            <person name="Just E."/>
            <person name="Morio T."/>
            <person name="Rost R."/>
            <person name="Churcher C."/>
            <person name="Cooper J."/>
            <person name="Haydock S."/>
            <person name="van Driessche N."/>
            <person name="Cronin A."/>
            <person name="Goodhead I."/>
            <person name="Muzny D."/>
            <person name="Mourier T."/>
            <person name="Pain A."/>
            <person name="Lu M."/>
            <person name="Harper D."/>
            <person name="Lindsay R."/>
            <person name="Hauser H."/>
            <person name="James K."/>
            <person name="Quiles M."/>
            <person name="Madan Babu M."/>
            <person name="Saito T."/>
            <person name="Buchrieser C."/>
            <person name="Wardroper A."/>
            <person name="Felder M."/>
            <person name="Thangavelu M."/>
            <person name="Johnson D."/>
            <person name="Knights A."/>
            <person name="Loulseged H."/>
            <person name="Mungall K."/>
            <person name="Oliver K."/>
            <person name="Price C."/>
            <person name="Quail M.A."/>
            <person name="Urushihara H."/>
            <person name="Hernandez J."/>
            <person name="Rabbinowitsch E."/>
            <person name="Steffen D."/>
            <person name="Sanders M."/>
            <person name="Ma J."/>
            <person name="Kohara Y."/>
            <person name="Sharp S."/>
            <person name="Simmonds M."/>
            <person name="Spiegler S."/>
            <person name="Tivey A."/>
            <person name="Sugano S."/>
            <person name="White B."/>
            <person name="Walker D."/>
            <person name="Woodward J."/>
            <person name="Winckler T."/>
            <person name="Tanaka Y."/>
            <person name="Shaulsky G."/>
            <person name="Schleicher M."/>
            <person name="Weinstock G."/>
            <person name="Rosenthal A."/>
            <person name="Cox E.C."/>
            <person name="Chisholm R.L."/>
            <person name="Gibbs R."/>
            <person name="Loomis W.F."/>
            <person name="Platzer M."/>
            <person name="Kay R.R."/>
            <person name="Williams J."/>
            <person name="Dear P.H."/>
            <person name="Noegel A.A."/>
            <person name="Barrell B."/>
            <person name="Kuspa A."/>
        </authorList>
    </citation>
    <scope>NUCLEOTIDE SEQUENCE [LARGE SCALE GENOMIC DNA]</scope>
    <source>
        <strain evidence="1 2">AX4</strain>
    </source>
</reference>
<gene>
    <name evidence="1" type="ORF">DDB_G0274701</name>
</gene>
<evidence type="ECO:0000313" key="1">
    <source>
        <dbReference type="EMBL" id="EAL70243.1"/>
    </source>
</evidence>
<protein>
    <submittedName>
        <fullName evidence="1">Uncharacterized protein</fullName>
    </submittedName>
</protein>
<dbReference type="InterPro" id="IPR043519">
    <property type="entry name" value="NT_sf"/>
</dbReference>